<sequence length="228" mass="26026">MLVQRFNQLHPSYDAPDGDAIIAPVMVVQAPPVPDESRFYSEILEQLFASFRHNDRVEKKQYQVIKLLRYINLKVLVIDEIHSILAGNLNKQRTFLNVVKYLGNELQIPIVGVGTKDAFRAIQTDPQLANRFEPVVLQRWSFDNNFLRLLVSFERMLPLREPSNLHESELAMKLLAVSEGYIGELSRLLVQAAVRAVETGKEKIDAKLVDSLGWVAPSERKRHADKVL</sequence>
<protein>
    <submittedName>
        <fullName evidence="1">AAA domain protein</fullName>
    </submittedName>
</protein>
<organism evidence="1 2">
    <name type="scientific">Collimonas arenae</name>
    <dbReference type="NCBI Taxonomy" id="279058"/>
    <lineage>
        <taxon>Bacteria</taxon>
        <taxon>Pseudomonadati</taxon>
        <taxon>Pseudomonadota</taxon>
        <taxon>Betaproteobacteria</taxon>
        <taxon>Burkholderiales</taxon>
        <taxon>Oxalobacteraceae</taxon>
        <taxon>Collimonas</taxon>
    </lineage>
</organism>
<dbReference type="PATRIC" id="fig|279058.18.peg.4310"/>
<name>A0A127QQX4_9BURK</name>
<proteinExistence type="predicted"/>
<dbReference type="InterPro" id="IPR027417">
    <property type="entry name" value="P-loop_NTPase"/>
</dbReference>
<dbReference type="AlphaFoldDB" id="A0A127QQX4"/>
<evidence type="ECO:0000313" key="1">
    <source>
        <dbReference type="EMBL" id="AMP12032.1"/>
    </source>
</evidence>
<gene>
    <name evidence="1" type="ORF">CAter282_4372</name>
</gene>
<dbReference type="Pfam" id="PF05621">
    <property type="entry name" value="TniB"/>
    <property type="match status" value="1"/>
</dbReference>
<dbReference type="EMBL" id="CP013235">
    <property type="protein sequence ID" value="AMP12032.1"/>
    <property type="molecule type" value="Genomic_DNA"/>
</dbReference>
<reference evidence="1 2" key="1">
    <citation type="submission" date="2015-11" db="EMBL/GenBank/DDBJ databases">
        <title>Exploring the genomic traits of fungus-feeding bacterial genus Collimonas.</title>
        <authorList>
            <person name="Song C."/>
            <person name="Schmidt R."/>
            <person name="de Jager V."/>
            <person name="Krzyzanowska D."/>
            <person name="Jongedijk E."/>
            <person name="Cankar K."/>
            <person name="Beekwilder J."/>
            <person name="van Veen A."/>
            <person name="de Boer W."/>
            <person name="van Veen J.A."/>
            <person name="Garbeva P."/>
        </authorList>
    </citation>
    <scope>NUCLEOTIDE SEQUENCE [LARGE SCALE GENOMIC DNA]</scope>
    <source>
        <strain evidence="1 2">Ter282</strain>
    </source>
</reference>
<accession>A0A127QQX4</accession>
<dbReference type="Proteomes" id="UP000071778">
    <property type="component" value="Chromosome"/>
</dbReference>
<dbReference type="InterPro" id="IPR008868">
    <property type="entry name" value="TniB"/>
</dbReference>
<dbReference type="SUPFAM" id="SSF52540">
    <property type="entry name" value="P-loop containing nucleoside triphosphate hydrolases"/>
    <property type="match status" value="1"/>
</dbReference>
<keyword evidence="2" id="KW-1185">Reference proteome</keyword>
<dbReference type="Gene3D" id="3.40.50.300">
    <property type="entry name" value="P-loop containing nucleotide triphosphate hydrolases"/>
    <property type="match status" value="1"/>
</dbReference>
<evidence type="ECO:0000313" key="2">
    <source>
        <dbReference type="Proteomes" id="UP000071778"/>
    </source>
</evidence>